<dbReference type="InterPro" id="IPR012280">
    <property type="entry name" value="Semialdhyde_DH_dimer_dom"/>
</dbReference>
<evidence type="ECO:0000256" key="6">
    <source>
        <dbReference type="ARBA" id="ARBA00013120"/>
    </source>
</evidence>
<dbReference type="GO" id="GO:0019877">
    <property type="term" value="P:diaminopimelate biosynthetic process"/>
    <property type="evidence" value="ECO:0007669"/>
    <property type="project" value="UniProtKB-UniRule"/>
</dbReference>
<gene>
    <name evidence="15" type="primary">asd</name>
    <name evidence="18" type="ORF">SAMN05216216_10435</name>
</gene>
<comment type="function">
    <text evidence="15">Catalyzes the NADPH-dependent formation of L-aspartate-semialdehyde (L-ASA) by the reductive dephosphorylation of L-aspartyl-4-phosphate.</text>
</comment>
<evidence type="ECO:0000256" key="10">
    <source>
        <dbReference type="ARBA" id="ARBA00022915"/>
    </source>
</evidence>
<feature type="binding site" evidence="15">
    <location>
        <begin position="156"/>
        <end position="157"/>
    </location>
    <ligand>
        <name>NADP(+)</name>
        <dbReference type="ChEBI" id="CHEBI:58349"/>
    </ligand>
</feature>
<evidence type="ECO:0000259" key="17">
    <source>
        <dbReference type="SMART" id="SM00859"/>
    </source>
</evidence>
<comment type="similarity">
    <text evidence="4 15">Belongs to the aspartate-semialdehyde dehydrogenase family.</text>
</comment>
<dbReference type="AlphaFoldDB" id="A0A1G9CE56"/>
<dbReference type="GO" id="GO:0046983">
    <property type="term" value="F:protein dimerization activity"/>
    <property type="evidence" value="ECO:0007669"/>
    <property type="project" value="InterPro"/>
</dbReference>
<feature type="active site" description="Acyl-thioester intermediate" evidence="15 16">
    <location>
        <position position="126"/>
    </location>
</feature>
<feature type="binding site" evidence="15">
    <location>
        <position position="153"/>
    </location>
    <ligand>
        <name>substrate</name>
    </ligand>
</feature>
<evidence type="ECO:0000256" key="5">
    <source>
        <dbReference type="ARBA" id="ARBA00011738"/>
    </source>
</evidence>
<dbReference type="STRING" id="576118.SAMN05216216_10435"/>
<dbReference type="InterPro" id="IPR036291">
    <property type="entry name" value="NAD(P)-bd_dom_sf"/>
</dbReference>
<evidence type="ECO:0000256" key="1">
    <source>
        <dbReference type="ARBA" id="ARBA00005021"/>
    </source>
</evidence>
<dbReference type="EMBL" id="FNFY01000004">
    <property type="protein sequence ID" value="SDK49929.1"/>
    <property type="molecule type" value="Genomic_DNA"/>
</dbReference>
<keyword evidence="8 15" id="KW-0791">Threonine biosynthesis</keyword>
<dbReference type="NCBIfam" id="TIGR01296">
    <property type="entry name" value="asd_B"/>
    <property type="match status" value="1"/>
</dbReference>
<dbReference type="NCBIfam" id="NF011456">
    <property type="entry name" value="PRK14874.1"/>
    <property type="match status" value="1"/>
</dbReference>
<feature type="binding site" evidence="15">
    <location>
        <begin position="10"/>
        <end position="13"/>
    </location>
    <ligand>
        <name>NADP(+)</name>
        <dbReference type="ChEBI" id="CHEBI:58349"/>
    </ligand>
</feature>
<evidence type="ECO:0000256" key="4">
    <source>
        <dbReference type="ARBA" id="ARBA00010584"/>
    </source>
</evidence>
<comment type="pathway">
    <text evidence="3 15">Amino-acid biosynthesis; L-threonine biosynthesis; L-threonine from L-aspartate: step 2/5.</text>
</comment>
<keyword evidence="10 15" id="KW-0220">Diaminopimelate biosynthesis</keyword>
<evidence type="ECO:0000256" key="15">
    <source>
        <dbReference type="HAMAP-Rule" id="MF_02121"/>
    </source>
</evidence>
<evidence type="ECO:0000256" key="11">
    <source>
        <dbReference type="ARBA" id="ARBA00023002"/>
    </source>
</evidence>
<dbReference type="UniPathway" id="UPA00051">
    <property type="reaction ID" value="UER00464"/>
</dbReference>
<evidence type="ECO:0000313" key="18">
    <source>
        <dbReference type="EMBL" id="SDK49929.1"/>
    </source>
</evidence>
<dbReference type="Pfam" id="PF01118">
    <property type="entry name" value="Semialdhyde_dh"/>
    <property type="match status" value="1"/>
</dbReference>
<dbReference type="RefSeq" id="WP_092984768.1">
    <property type="nucleotide sequence ID" value="NZ_FNFY01000004.1"/>
</dbReference>
<feature type="active site" description="Proton acceptor" evidence="15 16">
    <location>
        <position position="233"/>
    </location>
</feature>
<dbReference type="Pfam" id="PF02774">
    <property type="entry name" value="Semialdhyde_dhC"/>
    <property type="match status" value="1"/>
</dbReference>
<dbReference type="GO" id="GO:0050661">
    <property type="term" value="F:NADP binding"/>
    <property type="evidence" value="ECO:0007669"/>
    <property type="project" value="UniProtKB-UniRule"/>
</dbReference>
<keyword evidence="11 15" id="KW-0560">Oxidoreductase</keyword>
<dbReference type="InterPro" id="IPR005986">
    <property type="entry name" value="Asp_semialdehyde_DH_beta"/>
</dbReference>
<dbReference type="SUPFAM" id="SSF51735">
    <property type="entry name" value="NAD(P)-binding Rossmann-fold domains"/>
    <property type="match status" value="1"/>
</dbReference>
<dbReference type="HAMAP" id="MF_02121">
    <property type="entry name" value="ASADH"/>
    <property type="match status" value="1"/>
</dbReference>
<sequence>MVKVAVVGATGVVGSKLIEMLEHYEIKYDELVLFASKRSSGKEVSVGGQTYVIQELTEERAQEKFDYVVMSAGGSTSEKFAPLFEESGAIVIDNSSHWRMKEDVDLIVPEINKPKLKRKIIANPNCSTIQSVVALQPLQNKFGVKRVHYATYQSVSGSGEGGIRDLEEGANGAEPTTYPHPIYNNVLPHIDDFLDDGYTKEEKKMMDETKKILEDDSIEVTATCVRVPIITSHAVQMNVTLDKEATVDEVKKAFEGFPHIVVMDNPEKNEYPTPLDAANRSEIFVGRIRKDPTLLNTFHVWCVGDNLLKGAAQNTVQILKSLMDNNN</sequence>
<evidence type="ECO:0000256" key="9">
    <source>
        <dbReference type="ARBA" id="ARBA00022857"/>
    </source>
</evidence>
<evidence type="ECO:0000256" key="8">
    <source>
        <dbReference type="ARBA" id="ARBA00022697"/>
    </source>
</evidence>
<dbReference type="UniPathway" id="UPA00034">
    <property type="reaction ID" value="UER00016"/>
</dbReference>
<keyword evidence="19" id="KW-1185">Reference proteome</keyword>
<dbReference type="SMART" id="SM00859">
    <property type="entry name" value="Semialdhyde_dh"/>
    <property type="match status" value="1"/>
</dbReference>
<feature type="domain" description="Semialdehyde dehydrogenase NAD-binding" evidence="17">
    <location>
        <begin position="3"/>
        <end position="119"/>
    </location>
</feature>
<evidence type="ECO:0000256" key="16">
    <source>
        <dbReference type="PIRSR" id="PIRSR000148-1"/>
    </source>
</evidence>
<dbReference type="PIRSF" id="PIRSF000148">
    <property type="entry name" value="ASA_dh"/>
    <property type="match status" value="1"/>
</dbReference>
<comment type="subunit">
    <text evidence="5 15">Homodimer.</text>
</comment>
<comment type="catalytic activity">
    <reaction evidence="14 15">
        <text>L-aspartate 4-semialdehyde + phosphate + NADP(+) = 4-phospho-L-aspartate + NADPH + H(+)</text>
        <dbReference type="Rhea" id="RHEA:24284"/>
        <dbReference type="ChEBI" id="CHEBI:15378"/>
        <dbReference type="ChEBI" id="CHEBI:43474"/>
        <dbReference type="ChEBI" id="CHEBI:57535"/>
        <dbReference type="ChEBI" id="CHEBI:57783"/>
        <dbReference type="ChEBI" id="CHEBI:58349"/>
        <dbReference type="ChEBI" id="CHEBI:537519"/>
        <dbReference type="EC" id="1.2.1.11"/>
    </reaction>
</comment>
<dbReference type="InterPro" id="IPR000534">
    <property type="entry name" value="Semialdehyde_DH_NAD-bd"/>
</dbReference>
<dbReference type="GO" id="GO:0009089">
    <property type="term" value="P:lysine biosynthetic process via diaminopimelate"/>
    <property type="evidence" value="ECO:0007669"/>
    <property type="project" value="UniProtKB-UniRule"/>
</dbReference>
<dbReference type="GO" id="GO:0009097">
    <property type="term" value="P:isoleucine biosynthetic process"/>
    <property type="evidence" value="ECO:0007669"/>
    <property type="project" value="UniProtKB-UniRule"/>
</dbReference>
<evidence type="ECO:0000256" key="13">
    <source>
        <dbReference type="ARBA" id="ARBA00023167"/>
    </source>
</evidence>
<dbReference type="GO" id="GO:0051287">
    <property type="term" value="F:NAD binding"/>
    <property type="evidence" value="ECO:0007669"/>
    <property type="project" value="InterPro"/>
</dbReference>
<dbReference type="InterPro" id="IPR012080">
    <property type="entry name" value="Asp_semialdehyde_DH"/>
</dbReference>
<reference evidence="19" key="1">
    <citation type="submission" date="2016-10" db="EMBL/GenBank/DDBJ databases">
        <authorList>
            <person name="Varghese N."/>
            <person name="Submissions S."/>
        </authorList>
    </citation>
    <scope>NUCLEOTIDE SEQUENCE [LARGE SCALE GENOMIC DNA]</scope>
    <source>
        <strain evidence="19">CGMCC 1.8895</strain>
    </source>
</reference>
<feature type="binding site" evidence="15">
    <location>
        <position position="99"/>
    </location>
    <ligand>
        <name>phosphate</name>
        <dbReference type="ChEBI" id="CHEBI:43474"/>
    </ligand>
</feature>
<feature type="binding site" evidence="15">
    <location>
        <position position="226"/>
    </location>
    <ligand>
        <name>substrate</name>
    </ligand>
</feature>
<feature type="binding site" evidence="15">
    <location>
        <position position="306"/>
    </location>
    <ligand>
        <name>NADP(+)</name>
        <dbReference type="ChEBI" id="CHEBI:58349"/>
    </ligand>
</feature>
<keyword evidence="13 15" id="KW-0486">Methionine biosynthesis</keyword>
<feature type="binding site" evidence="15">
    <location>
        <begin position="38"/>
        <end position="39"/>
    </location>
    <ligand>
        <name>NADP(+)</name>
        <dbReference type="ChEBI" id="CHEBI:58349"/>
    </ligand>
</feature>
<evidence type="ECO:0000256" key="2">
    <source>
        <dbReference type="ARBA" id="ARBA00005076"/>
    </source>
</evidence>
<proteinExistence type="inferred from homology"/>
<dbReference type="GO" id="GO:0009088">
    <property type="term" value="P:threonine biosynthetic process"/>
    <property type="evidence" value="ECO:0007669"/>
    <property type="project" value="UniProtKB-UniRule"/>
</dbReference>
<dbReference type="OrthoDB" id="9805684at2"/>
<dbReference type="UniPathway" id="UPA00050">
    <property type="reaction ID" value="UER00463"/>
</dbReference>
<evidence type="ECO:0000256" key="7">
    <source>
        <dbReference type="ARBA" id="ARBA00022605"/>
    </source>
</evidence>
<name>A0A1G9CE56_9BACL</name>
<keyword evidence="7 15" id="KW-0028">Amino-acid biosynthesis</keyword>
<evidence type="ECO:0000256" key="12">
    <source>
        <dbReference type="ARBA" id="ARBA00023154"/>
    </source>
</evidence>
<feature type="binding site" evidence="15">
    <location>
        <position position="203"/>
    </location>
    <ligand>
        <name>phosphate</name>
        <dbReference type="ChEBI" id="CHEBI:43474"/>
    </ligand>
</feature>
<comment type="pathway">
    <text evidence="1 15">Amino-acid biosynthesis; L-methionine biosynthesis via de novo pathway; L-homoserine from L-aspartate: step 2/3.</text>
</comment>
<dbReference type="SUPFAM" id="SSF55347">
    <property type="entry name" value="Glyceraldehyde-3-phosphate dehydrogenase-like, C-terminal domain"/>
    <property type="match status" value="1"/>
</dbReference>
<comment type="pathway">
    <text evidence="2 15">Amino-acid biosynthesis; L-lysine biosynthesis via DAP pathway; (S)-tetrahydrodipicolinate from L-aspartate: step 2/4.</text>
</comment>
<organism evidence="18 19">
    <name type="scientific">Lacicoccus qingdaonensis</name>
    <dbReference type="NCBI Taxonomy" id="576118"/>
    <lineage>
        <taxon>Bacteria</taxon>
        <taxon>Bacillati</taxon>
        <taxon>Bacillota</taxon>
        <taxon>Bacilli</taxon>
        <taxon>Bacillales</taxon>
        <taxon>Salinicoccaceae</taxon>
        <taxon>Lacicoccus</taxon>
    </lineage>
</organism>
<dbReference type="EC" id="1.2.1.11" evidence="6 15"/>
<comment type="caution">
    <text evidence="15">Lacks conserved residue(s) required for the propagation of feature annotation.</text>
</comment>
<evidence type="ECO:0000313" key="19">
    <source>
        <dbReference type="Proteomes" id="UP000199008"/>
    </source>
</evidence>
<dbReference type="GO" id="GO:0071266">
    <property type="term" value="P:'de novo' L-methionine biosynthetic process"/>
    <property type="evidence" value="ECO:0007669"/>
    <property type="project" value="UniProtKB-UniRule"/>
</dbReference>
<keyword evidence="9 15" id="KW-0521">NADP</keyword>
<dbReference type="Gene3D" id="3.30.360.10">
    <property type="entry name" value="Dihydrodipicolinate Reductase, domain 2"/>
    <property type="match status" value="1"/>
</dbReference>
<evidence type="ECO:0000256" key="14">
    <source>
        <dbReference type="ARBA" id="ARBA00047891"/>
    </source>
</evidence>
<evidence type="ECO:0000256" key="3">
    <source>
        <dbReference type="ARBA" id="ARBA00005097"/>
    </source>
</evidence>
<dbReference type="PANTHER" id="PTHR46278:SF2">
    <property type="entry name" value="ASPARTATE-SEMIALDEHYDE DEHYDROGENASE"/>
    <property type="match status" value="1"/>
</dbReference>
<dbReference type="Proteomes" id="UP000199008">
    <property type="component" value="Unassembled WGS sequence"/>
</dbReference>
<dbReference type="PANTHER" id="PTHR46278">
    <property type="entry name" value="DEHYDROGENASE, PUTATIVE-RELATED"/>
    <property type="match status" value="1"/>
</dbReference>
<dbReference type="Gene3D" id="3.40.50.720">
    <property type="entry name" value="NAD(P)-binding Rossmann-like Domain"/>
    <property type="match status" value="1"/>
</dbReference>
<dbReference type="CDD" id="cd18131">
    <property type="entry name" value="ASADH_C_bac_euk_like"/>
    <property type="match status" value="1"/>
</dbReference>
<dbReference type="GO" id="GO:0004073">
    <property type="term" value="F:aspartate-semialdehyde dehydrogenase activity"/>
    <property type="evidence" value="ECO:0007669"/>
    <property type="project" value="UniProtKB-UniRule"/>
</dbReference>
<protein>
    <recommendedName>
        <fullName evidence="6 15">Aspartate-semialdehyde dehydrogenase</fullName>
        <shortName evidence="15">ASA dehydrogenase</shortName>
        <shortName evidence="15">ASADH</shortName>
        <ecNumber evidence="6 15">1.2.1.11</ecNumber>
    </recommendedName>
    <alternativeName>
        <fullName evidence="15">Aspartate-beta-semialdehyde dehydrogenase</fullName>
    </alternativeName>
</protein>
<accession>A0A1G9CE56</accession>
<keyword evidence="12 15" id="KW-0457">Lysine biosynthesis</keyword>